<protein>
    <recommendedName>
        <fullName evidence="4">Secreted protein</fullName>
    </recommendedName>
</protein>
<proteinExistence type="predicted"/>
<reference evidence="2 3" key="1">
    <citation type="submission" date="2019-05" db="EMBL/GenBank/DDBJ databases">
        <title>Another draft genome of Portunus trituberculatus and its Hox gene families provides insights of decapod evolution.</title>
        <authorList>
            <person name="Jeong J.-H."/>
            <person name="Song I."/>
            <person name="Kim S."/>
            <person name="Choi T."/>
            <person name="Kim D."/>
            <person name="Ryu S."/>
            <person name="Kim W."/>
        </authorList>
    </citation>
    <scope>NUCLEOTIDE SEQUENCE [LARGE SCALE GENOMIC DNA]</scope>
    <source>
        <tissue evidence="2">Muscle</tissue>
    </source>
</reference>
<keyword evidence="1" id="KW-0732">Signal</keyword>
<dbReference type="Proteomes" id="UP000324222">
    <property type="component" value="Unassembled WGS sequence"/>
</dbReference>
<dbReference type="AlphaFoldDB" id="A0A5B7JTY9"/>
<organism evidence="2 3">
    <name type="scientific">Portunus trituberculatus</name>
    <name type="common">Swimming crab</name>
    <name type="synonym">Neptunus trituberculatus</name>
    <dbReference type="NCBI Taxonomy" id="210409"/>
    <lineage>
        <taxon>Eukaryota</taxon>
        <taxon>Metazoa</taxon>
        <taxon>Ecdysozoa</taxon>
        <taxon>Arthropoda</taxon>
        <taxon>Crustacea</taxon>
        <taxon>Multicrustacea</taxon>
        <taxon>Malacostraca</taxon>
        <taxon>Eumalacostraca</taxon>
        <taxon>Eucarida</taxon>
        <taxon>Decapoda</taxon>
        <taxon>Pleocyemata</taxon>
        <taxon>Brachyura</taxon>
        <taxon>Eubrachyura</taxon>
        <taxon>Portunoidea</taxon>
        <taxon>Portunidae</taxon>
        <taxon>Portuninae</taxon>
        <taxon>Portunus</taxon>
    </lineage>
</organism>
<evidence type="ECO:0008006" key="4">
    <source>
        <dbReference type="Google" id="ProtNLM"/>
    </source>
</evidence>
<accession>A0A5B7JTY9</accession>
<gene>
    <name evidence="2" type="ORF">E2C01_091811</name>
</gene>
<feature type="chain" id="PRO_5022658342" description="Secreted protein" evidence="1">
    <location>
        <begin position="21"/>
        <end position="70"/>
    </location>
</feature>
<comment type="caution">
    <text evidence="2">The sequence shown here is derived from an EMBL/GenBank/DDBJ whole genome shotgun (WGS) entry which is preliminary data.</text>
</comment>
<feature type="signal peptide" evidence="1">
    <location>
        <begin position="1"/>
        <end position="20"/>
    </location>
</feature>
<evidence type="ECO:0000313" key="3">
    <source>
        <dbReference type="Proteomes" id="UP000324222"/>
    </source>
</evidence>
<dbReference type="EMBL" id="VSRR010106411">
    <property type="protein sequence ID" value="MPC96548.1"/>
    <property type="molecule type" value="Genomic_DNA"/>
</dbReference>
<evidence type="ECO:0000256" key="1">
    <source>
        <dbReference type="SAM" id="SignalP"/>
    </source>
</evidence>
<evidence type="ECO:0000313" key="2">
    <source>
        <dbReference type="EMBL" id="MPC96548.1"/>
    </source>
</evidence>
<keyword evidence="3" id="KW-1185">Reference proteome</keyword>
<sequence length="70" mass="7757">MSLPLTPVLLLRMSLTNILLLPHQFCCLLGERWQTSGLSPTSSQSTLPVFPGGILQPWAHVTTREWNLSA</sequence>
<name>A0A5B7JTY9_PORTR</name>